<accession>A0A104YYB3</accession>
<dbReference type="InterPro" id="IPR029016">
    <property type="entry name" value="GAF-like_dom_sf"/>
</dbReference>
<evidence type="ECO:0000313" key="8">
    <source>
        <dbReference type="Proteomes" id="UP000056453"/>
    </source>
</evidence>
<evidence type="ECO:0000259" key="5">
    <source>
        <dbReference type="PROSITE" id="PS51078"/>
    </source>
</evidence>
<dbReference type="Gene3D" id="1.10.10.10">
    <property type="entry name" value="Winged helix-like DNA-binding domain superfamily/Winged helix DNA-binding domain"/>
    <property type="match status" value="1"/>
</dbReference>
<evidence type="ECO:0000313" key="9">
    <source>
        <dbReference type="Proteomes" id="UP000064029"/>
    </source>
</evidence>
<evidence type="ECO:0000313" key="7">
    <source>
        <dbReference type="EMBL" id="KVP87620.1"/>
    </source>
</evidence>
<proteinExistence type="predicted"/>
<keyword evidence="2" id="KW-0238">DNA-binding</keyword>
<dbReference type="SUPFAM" id="SSF46785">
    <property type="entry name" value="Winged helix' DNA-binding domain"/>
    <property type="match status" value="1"/>
</dbReference>
<evidence type="ECO:0000256" key="1">
    <source>
        <dbReference type="ARBA" id="ARBA00023015"/>
    </source>
</evidence>
<keyword evidence="1" id="KW-0805">Transcription regulation</keyword>
<dbReference type="Gene3D" id="3.30.450.40">
    <property type="match status" value="1"/>
</dbReference>
<dbReference type="RefSeq" id="WP_059629522.1">
    <property type="nucleotide sequence ID" value="NZ_LOVK01000067.1"/>
</dbReference>
<dbReference type="GO" id="GO:0003677">
    <property type="term" value="F:DNA binding"/>
    <property type="evidence" value="ECO:0007669"/>
    <property type="project" value="UniProtKB-KW"/>
</dbReference>
<comment type="caution">
    <text evidence="6">The sequence shown here is derived from an EMBL/GenBank/DDBJ whole genome shotgun (WGS) entry which is preliminary data.</text>
</comment>
<dbReference type="Pfam" id="PF01614">
    <property type="entry name" value="IclR_C"/>
    <property type="match status" value="1"/>
</dbReference>
<dbReference type="Proteomes" id="UP000064029">
    <property type="component" value="Unassembled WGS sequence"/>
</dbReference>
<dbReference type="EMBL" id="LOXM01000151">
    <property type="protein sequence ID" value="KVG64050.1"/>
    <property type="molecule type" value="Genomic_DNA"/>
</dbReference>
<dbReference type="PROSITE" id="PS51078">
    <property type="entry name" value="ICLR_ED"/>
    <property type="match status" value="1"/>
</dbReference>
<dbReference type="Proteomes" id="UP000056453">
    <property type="component" value="Unassembled WGS sequence"/>
</dbReference>
<evidence type="ECO:0000259" key="4">
    <source>
        <dbReference type="PROSITE" id="PS51077"/>
    </source>
</evidence>
<feature type="domain" description="HTH iclR-type" evidence="4">
    <location>
        <begin position="1"/>
        <end position="63"/>
    </location>
</feature>
<gene>
    <name evidence="6" type="ORF">WJ33_27540</name>
    <name evidence="7" type="ORF">WJ96_01225</name>
</gene>
<dbReference type="SUPFAM" id="SSF55781">
    <property type="entry name" value="GAF domain-like"/>
    <property type="match status" value="1"/>
</dbReference>
<sequence>MNSLLKSIEIIETISQHQPIGVGELSKLLNMPKSSVQRVLMTFQEAGWLRQAGTEMTRWEIGARVVGVRPNALKGGALQKAARQSMQDLCDLVNETVHLSIPDGTTAMVLIEETECRQVVRTAYSIGSVSPFHATANGLAVLAHMNDGQIDEVLGRELPKYSENTITDPVLIRAELARIRERGYSVNLGQYRHQIYAIGAPVFDSNGVVVASVCFSMPGSRFDSDKIDEWGRAVRSAANEISGGGIN</sequence>
<dbReference type="EMBL" id="LPBJ01000104">
    <property type="protein sequence ID" value="KVP87620.1"/>
    <property type="molecule type" value="Genomic_DNA"/>
</dbReference>
<keyword evidence="3" id="KW-0804">Transcription</keyword>
<feature type="domain" description="IclR-ED" evidence="5">
    <location>
        <begin position="64"/>
        <end position="247"/>
    </location>
</feature>
<organism evidence="6 9">
    <name type="scientific">Burkholderia ubonensis</name>
    <dbReference type="NCBI Taxonomy" id="101571"/>
    <lineage>
        <taxon>Bacteria</taxon>
        <taxon>Pseudomonadati</taxon>
        <taxon>Pseudomonadota</taxon>
        <taxon>Betaproteobacteria</taxon>
        <taxon>Burkholderiales</taxon>
        <taxon>Burkholderiaceae</taxon>
        <taxon>Burkholderia</taxon>
        <taxon>Burkholderia cepacia complex</taxon>
    </lineage>
</organism>
<dbReference type="InterPro" id="IPR036390">
    <property type="entry name" value="WH_DNA-bd_sf"/>
</dbReference>
<dbReference type="GO" id="GO:0003700">
    <property type="term" value="F:DNA-binding transcription factor activity"/>
    <property type="evidence" value="ECO:0007669"/>
    <property type="project" value="TreeGrafter"/>
</dbReference>
<dbReference type="InterPro" id="IPR005471">
    <property type="entry name" value="Tscrpt_reg_IclR_N"/>
</dbReference>
<dbReference type="SMART" id="SM00346">
    <property type="entry name" value="HTH_ICLR"/>
    <property type="match status" value="1"/>
</dbReference>
<evidence type="ECO:0000313" key="6">
    <source>
        <dbReference type="EMBL" id="KVG64050.1"/>
    </source>
</evidence>
<dbReference type="InterPro" id="IPR014757">
    <property type="entry name" value="Tscrpt_reg_IclR_C"/>
</dbReference>
<dbReference type="AlphaFoldDB" id="A0A104YYB3"/>
<name>A0A104YYB3_9BURK</name>
<keyword evidence="8" id="KW-1185">Reference proteome</keyword>
<reference evidence="8 9" key="1">
    <citation type="submission" date="2015-11" db="EMBL/GenBank/DDBJ databases">
        <title>Expanding the genomic diversity of Burkholderia species for the development of highly accurate diagnostics.</title>
        <authorList>
            <person name="Sahl J."/>
            <person name="Keim P."/>
            <person name="Wagner D."/>
        </authorList>
    </citation>
    <scope>NUCLEOTIDE SEQUENCE [LARGE SCALE GENOMIC DNA]</scope>
    <source>
        <strain evidence="7 8">MSMB1808WGS</strain>
        <strain evidence="6 9">MSMB2036</strain>
    </source>
</reference>
<protein>
    <submittedName>
        <fullName evidence="6">Transcriptional regulator</fullName>
    </submittedName>
</protein>
<evidence type="ECO:0000256" key="3">
    <source>
        <dbReference type="ARBA" id="ARBA00023163"/>
    </source>
</evidence>
<dbReference type="InterPro" id="IPR050707">
    <property type="entry name" value="HTH_MetabolicPath_Reg"/>
</dbReference>
<dbReference type="PANTHER" id="PTHR30136:SF24">
    <property type="entry name" value="HTH-TYPE TRANSCRIPTIONAL REPRESSOR ALLR"/>
    <property type="match status" value="1"/>
</dbReference>
<dbReference type="InterPro" id="IPR036388">
    <property type="entry name" value="WH-like_DNA-bd_sf"/>
</dbReference>
<dbReference type="GO" id="GO:0045892">
    <property type="term" value="P:negative regulation of DNA-templated transcription"/>
    <property type="evidence" value="ECO:0007669"/>
    <property type="project" value="TreeGrafter"/>
</dbReference>
<dbReference type="Pfam" id="PF09339">
    <property type="entry name" value="HTH_IclR"/>
    <property type="match status" value="1"/>
</dbReference>
<evidence type="ECO:0000256" key="2">
    <source>
        <dbReference type="ARBA" id="ARBA00023125"/>
    </source>
</evidence>
<dbReference type="OrthoDB" id="13103at2"/>
<dbReference type="PANTHER" id="PTHR30136">
    <property type="entry name" value="HELIX-TURN-HELIX TRANSCRIPTIONAL REGULATOR, ICLR FAMILY"/>
    <property type="match status" value="1"/>
</dbReference>
<dbReference type="PROSITE" id="PS51077">
    <property type="entry name" value="HTH_ICLR"/>
    <property type="match status" value="1"/>
</dbReference>